<evidence type="ECO:0000256" key="9">
    <source>
        <dbReference type="ARBA" id="ARBA00023136"/>
    </source>
</evidence>
<evidence type="ECO:0000259" key="16">
    <source>
        <dbReference type="Pfam" id="PF01694"/>
    </source>
</evidence>
<feature type="transmembrane region" description="Helical" evidence="13">
    <location>
        <begin position="339"/>
        <end position="358"/>
    </location>
</feature>
<dbReference type="GeneID" id="43669073"/>
<dbReference type="AlphaFoldDB" id="A0A5N7DK50"/>
<evidence type="ECO:0000259" key="15">
    <source>
        <dbReference type="Pfam" id="PF01529"/>
    </source>
</evidence>
<feature type="transmembrane region" description="Helical" evidence="13">
    <location>
        <begin position="246"/>
        <end position="268"/>
    </location>
</feature>
<feature type="transmembrane region" description="Helical" evidence="13">
    <location>
        <begin position="315"/>
        <end position="332"/>
    </location>
</feature>
<sequence length="1028" mass="114936">MAANSYYNAGYSNNPPTYEQAIPHTDSFHRQSPAPTYTAPSGRPYADSEPPHIRDSQHSLGSDQGAYVAGGRLNEGDHYAENIPLKENTQYSNGPPPANWMQQPTHYPPDPAMLESAPNRSRGKRGFFKKKIPFVTYILTVVQIAVFIAELVKSGQLTGNPIQTKPQFNPMIGPSAYIQINMGARYAPCMKNVDKVQNSPVDFLMPCPNSTTNALECTLSELCGFSGVPNPHLGGSLDDQPEPNQWYRFIVPIFLHGGFIHIGFNLLCQMTMGVDMERMVGWWRYALVYFASGIWGFVLGGNYAAPFQPSSGCSGALFGILALFILDLFYTWKDRPSPFVELIIMILGVGISFVLGLLPGLDNFSHIGGFVMGLALGLCIMRSPNALRERIGLARNPYVAMSGGAGPTSDEENKTTTGPSFVNFFKGRTGPNSSSETSGPLGFFKGRKPLWWAWWLVRAGALVAVIIGFILLIVNFYKYPKSNCSWCYRLSCLTIRCIFSITRTLRSTHEVTLNLSRLVLTRTGYTHHGDFSRLTAIVTILAQTTSSGLGSPIIRLRFDNMGGLCLPTSIIGIALYICLNASYSVAVFTDPGSPLSANSRHEYSALPVTELPEFTAYTVNSVGESRFCKKCQCPKPDRAHHCSTCKRCVLKMDHHCPWLATCVGLHNYKAFLLFLIYTSIFCWVDFAVASSWIWTEVLNDTRYMDTILPVNVVLLAILGGIIGLVLSGFTIWHISLAVRNLTTIECLEKTRYVSPLRKALDRRRYENILGNGHNGQENVEPESLGHRLQDYGNQILDAHANAIPGVTRPEEGEESLPAYSQSGPGGTPAQQALSRSYADLERQREHDRYHSYLDEEDNEKMPNAFDHGWRRNLLHLFGERPLLWPIPVRTTTGDGWHWEPSSKFLEAQDRVRQRREQAASDEQQYYRDLYQRNMHNSRSWLGTDATPSMYVPHQPSNVYQETERPATGVSMKTLAPMSPRPRPGDSDFEDVEESHDLLQPRNDQLGASRKPGLPAQRRGQSNEWRDWD</sequence>
<keyword evidence="7 13" id="KW-0720">Serine protease</keyword>
<dbReference type="Pfam" id="PF01694">
    <property type="entry name" value="Rhomboid"/>
    <property type="match status" value="1"/>
</dbReference>
<dbReference type="GO" id="GO:0006508">
    <property type="term" value="P:proteolysis"/>
    <property type="evidence" value="ECO:0007669"/>
    <property type="project" value="UniProtKB-KW"/>
</dbReference>
<keyword evidence="9 13" id="KW-0472">Membrane</keyword>
<keyword evidence="10" id="KW-0564">Palmitate</keyword>
<dbReference type="GO" id="GO:0019706">
    <property type="term" value="F:protein-cysteine S-palmitoyltransferase activity"/>
    <property type="evidence" value="ECO:0007669"/>
    <property type="project" value="UniProtKB-EC"/>
</dbReference>
<dbReference type="InterPro" id="IPR035952">
    <property type="entry name" value="Rhomboid-like_sf"/>
</dbReference>
<evidence type="ECO:0000256" key="14">
    <source>
        <dbReference type="SAM" id="MobiDB-lite"/>
    </source>
</evidence>
<feature type="domain" description="Palmitoyltransferase DHHC" evidence="15">
    <location>
        <begin position="623"/>
        <end position="748"/>
    </location>
</feature>
<proteinExistence type="inferred from homology"/>
<name>A0A5N7DK50_9EURO</name>
<evidence type="ECO:0000256" key="3">
    <source>
        <dbReference type="ARBA" id="ARBA00009045"/>
    </source>
</evidence>
<keyword evidence="5 13" id="KW-0812">Transmembrane</keyword>
<feature type="transmembrane region" description="Helical" evidence="13">
    <location>
        <begin position="455"/>
        <end position="477"/>
    </location>
</feature>
<keyword evidence="4 13" id="KW-0645">Protease</keyword>
<evidence type="ECO:0000256" key="10">
    <source>
        <dbReference type="ARBA" id="ARBA00023139"/>
    </source>
</evidence>
<evidence type="ECO:0000256" key="4">
    <source>
        <dbReference type="ARBA" id="ARBA00022670"/>
    </source>
</evidence>
<protein>
    <recommendedName>
        <fullName evidence="13">Rhomboid-type serine protease</fullName>
        <ecNumber evidence="13">3.4.21.105</ecNumber>
    </recommendedName>
</protein>
<comment type="caution">
    <text evidence="13">Lacks conserved residue(s) required for the propagation of feature annotation.</text>
</comment>
<evidence type="ECO:0000256" key="12">
    <source>
        <dbReference type="ARBA" id="ARBA00048048"/>
    </source>
</evidence>
<organism evidence="17 18">
    <name type="scientific">Aspergillus pseudonomiae</name>
    <dbReference type="NCBI Taxonomy" id="1506151"/>
    <lineage>
        <taxon>Eukaryota</taxon>
        <taxon>Fungi</taxon>
        <taxon>Dikarya</taxon>
        <taxon>Ascomycota</taxon>
        <taxon>Pezizomycotina</taxon>
        <taxon>Eurotiomycetes</taxon>
        <taxon>Eurotiomycetidae</taxon>
        <taxon>Eurotiales</taxon>
        <taxon>Aspergillaceae</taxon>
        <taxon>Aspergillus</taxon>
        <taxon>Aspergillus subgen. Circumdati</taxon>
    </lineage>
</organism>
<reference evidence="17 18" key="1">
    <citation type="submission" date="2019-04" db="EMBL/GenBank/DDBJ databases">
        <authorList>
            <consortium name="DOE Joint Genome Institute"/>
            <person name="Mondo S."/>
            <person name="Kjaerbolling I."/>
            <person name="Vesth T."/>
            <person name="Frisvad J.C."/>
            <person name="Nybo J.L."/>
            <person name="Theobald S."/>
            <person name="Kildgaard S."/>
            <person name="Isbrandt T."/>
            <person name="Kuo A."/>
            <person name="Sato A."/>
            <person name="Lyhne E.K."/>
            <person name="Kogle M.E."/>
            <person name="Wiebenga A."/>
            <person name="Kun R.S."/>
            <person name="Lubbers R.J."/>
            <person name="Makela M.R."/>
            <person name="Barry K."/>
            <person name="Chovatia M."/>
            <person name="Clum A."/>
            <person name="Daum C."/>
            <person name="Haridas S."/>
            <person name="He G."/>
            <person name="LaButti K."/>
            <person name="Lipzen A."/>
            <person name="Riley R."/>
            <person name="Salamov A."/>
            <person name="Simmons B.A."/>
            <person name="Magnuson J.K."/>
            <person name="Henrissat B."/>
            <person name="Mortensen U.H."/>
            <person name="Larsen T.O."/>
            <person name="Devries R.P."/>
            <person name="Grigoriev I.V."/>
            <person name="Machida M."/>
            <person name="Baker S.E."/>
            <person name="Andersen M.R."/>
            <person name="Cantor M.N."/>
            <person name="Hua S.X."/>
        </authorList>
    </citation>
    <scope>NUCLEOTIDE SEQUENCE [LARGE SCALE GENOMIC DNA]</scope>
    <source>
        <strain evidence="17 18">CBS 119388</strain>
    </source>
</reference>
<evidence type="ECO:0000256" key="8">
    <source>
        <dbReference type="ARBA" id="ARBA00022989"/>
    </source>
</evidence>
<dbReference type="PANTHER" id="PTHR22936:SF69">
    <property type="entry name" value="RHOMBOID-LIKE PROTEIN"/>
    <property type="match status" value="1"/>
</dbReference>
<dbReference type="PROSITE" id="PS50216">
    <property type="entry name" value="DHHC"/>
    <property type="match status" value="1"/>
</dbReference>
<comment type="subcellular location">
    <subcellularLocation>
        <location evidence="2 13">Membrane</location>
        <topology evidence="2 13">Multi-pass membrane protein</topology>
    </subcellularLocation>
</comment>
<dbReference type="Gene3D" id="1.20.1540.10">
    <property type="entry name" value="Rhomboid-like"/>
    <property type="match status" value="1"/>
</dbReference>
<dbReference type="Pfam" id="PF01529">
    <property type="entry name" value="DHHC"/>
    <property type="match status" value="1"/>
</dbReference>
<feature type="transmembrane region" description="Helical" evidence="13">
    <location>
        <begin position="132"/>
        <end position="152"/>
    </location>
</feature>
<evidence type="ECO:0000313" key="18">
    <source>
        <dbReference type="Proteomes" id="UP000325579"/>
    </source>
</evidence>
<evidence type="ECO:0000313" key="17">
    <source>
        <dbReference type="EMBL" id="KAE8406807.1"/>
    </source>
</evidence>
<dbReference type="SUPFAM" id="SSF144091">
    <property type="entry name" value="Rhomboid-like"/>
    <property type="match status" value="1"/>
</dbReference>
<dbReference type="InterPro" id="IPR001594">
    <property type="entry name" value="Palmitoyltrfase_DHHC"/>
</dbReference>
<accession>A0A5N7DK50</accession>
<comment type="function">
    <text evidence="13">Serine protease involved in intramembrane proteolysis.</text>
</comment>
<evidence type="ECO:0000256" key="11">
    <source>
        <dbReference type="ARBA" id="ARBA00023288"/>
    </source>
</evidence>
<feature type="compositionally biased region" description="Polar residues" evidence="14">
    <location>
        <begin position="818"/>
        <end position="834"/>
    </location>
</feature>
<evidence type="ECO:0000256" key="6">
    <source>
        <dbReference type="ARBA" id="ARBA00022801"/>
    </source>
</evidence>
<evidence type="ECO:0000256" key="13">
    <source>
        <dbReference type="RuleBase" id="RU362115"/>
    </source>
</evidence>
<keyword evidence="8 13" id="KW-1133">Transmembrane helix</keyword>
<keyword evidence="18" id="KW-1185">Reference proteome</keyword>
<feature type="transmembrane region" description="Helical" evidence="13">
    <location>
        <begin position="706"/>
        <end position="732"/>
    </location>
</feature>
<dbReference type="InterPro" id="IPR022764">
    <property type="entry name" value="Peptidase_S54_rhomboid_dom"/>
</dbReference>
<comment type="catalytic activity">
    <reaction evidence="12">
        <text>L-cysteinyl-[protein] + hexadecanoyl-CoA = S-hexadecanoyl-L-cysteinyl-[protein] + CoA</text>
        <dbReference type="Rhea" id="RHEA:36683"/>
        <dbReference type="Rhea" id="RHEA-COMP:10131"/>
        <dbReference type="Rhea" id="RHEA-COMP:11032"/>
        <dbReference type="ChEBI" id="CHEBI:29950"/>
        <dbReference type="ChEBI" id="CHEBI:57287"/>
        <dbReference type="ChEBI" id="CHEBI:57379"/>
        <dbReference type="ChEBI" id="CHEBI:74151"/>
        <dbReference type="EC" id="2.3.1.225"/>
    </reaction>
</comment>
<dbReference type="RefSeq" id="XP_031944126.1">
    <property type="nucleotide sequence ID" value="XM_032084382.1"/>
</dbReference>
<keyword evidence="6 13" id="KW-0378">Hydrolase</keyword>
<feature type="transmembrane region" description="Helical" evidence="13">
    <location>
        <begin position="671"/>
        <end position="694"/>
    </location>
</feature>
<dbReference type="EMBL" id="ML736751">
    <property type="protein sequence ID" value="KAE8406807.1"/>
    <property type="molecule type" value="Genomic_DNA"/>
</dbReference>
<evidence type="ECO:0000256" key="7">
    <source>
        <dbReference type="ARBA" id="ARBA00022825"/>
    </source>
</evidence>
<gene>
    <name evidence="17" type="ORF">BDV37DRAFT_269554</name>
</gene>
<dbReference type="Proteomes" id="UP000325579">
    <property type="component" value="Unassembled WGS sequence"/>
</dbReference>
<feature type="region of interest" description="Disordered" evidence="14">
    <location>
        <begin position="946"/>
        <end position="1028"/>
    </location>
</feature>
<comment type="catalytic activity">
    <reaction evidence="1 13">
        <text>Cleaves type-1 transmembrane domains using a catalytic dyad composed of serine and histidine that are contributed by different transmembrane domains.</text>
        <dbReference type="EC" id="3.4.21.105"/>
    </reaction>
</comment>
<keyword evidence="11" id="KW-0449">Lipoprotein</keyword>
<dbReference type="GO" id="GO:0004252">
    <property type="term" value="F:serine-type endopeptidase activity"/>
    <property type="evidence" value="ECO:0007669"/>
    <property type="project" value="InterPro"/>
</dbReference>
<comment type="similarity">
    <text evidence="3 13">Belongs to the peptidase S54 family.</text>
</comment>
<feature type="compositionally biased region" description="Low complexity" evidence="14">
    <location>
        <begin position="1"/>
        <end position="14"/>
    </location>
</feature>
<dbReference type="OrthoDB" id="2146116at2759"/>
<evidence type="ECO:0000256" key="5">
    <source>
        <dbReference type="ARBA" id="ARBA00022692"/>
    </source>
</evidence>
<dbReference type="EC" id="3.4.21.105" evidence="13"/>
<evidence type="ECO:0000256" key="2">
    <source>
        <dbReference type="ARBA" id="ARBA00004141"/>
    </source>
</evidence>
<feature type="domain" description="Peptidase S54 rhomboid" evidence="16">
    <location>
        <begin position="244"/>
        <end position="382"/>
    </location>
</feature>
<dbReference type="GO" id="GO:0016020">
    <property type="term" value="C:membrane"/>
    <property type="evidence" value="ECO:0007669"/>
    <property type="project" value="UniProtKB-SubCell"/>
</dbReference>
<feature type="region of interest" description="Disordered" evidence="14">
    <location>
        <begin position="1"/>
        <end position="69"/>
    </location>
</feature>
<evidence type="ECO:0000256" key="1">
    <source>
        <dbReference type="ARBA" id="ARBA00000156"/>
    </source>
</evidence>
<feature type="region of interest" description="Disordered" evidence="14">
    <location>
        <begin position="806"/>
        <end position="841"/>
    </location>
</feature>
<dbReference type="PANTHER" id="PTHR22936">
    <property type="entry name" value="RHOMBOID-RELATED"/>
    <property type="match status" value="1"/>
</dbReference>
<dbReference type="InterPro" id="IPR002610">
    <property type="entry name" value="Peptidase_S54_rhomboid-like"/>
</dbReference>
<feature type="transmembrane region" description="Helical" evidence="13">
    <location>
        <begin position="280"/>
        <end position="303"/>
    </location>
</feature>